<accession>A0A285KJA1</accession>
<dbReference type="PROSITE" id="PS51186">
    <property type="entry name" value="GNAT"/>
    <property type="match status" value="1"/>
</dbReference>
<feature type="domain" description="N-acetyltransferase" evidence="1">
    <location>
        <begin position="77"/>
        <end position="209"/>
    </location>
</feature>
<protein>
    <submittedName>
        <fullName evidence="2">Acetyltransferase (GNAT) family protein</fullName>
    </submittedName>
</protein>
<evidence type="ECO:0000259" key="1">
    <source>
        <dbReference type="PROSITE" id="PS51186"/>
    </source>
</evidence>
<reference evidence="2 3" key="1">
    <citation type="submission" date="2017-09" db="EMBL/GenBank/DDBJ databases">
        <authorList>
            <person name="Ehlers B."/>
            <person name="Leendertz F.H."/>
        </authorList>
    </citation>
    <scope>NUCLEOTIDE SEQUENCE [LARGE SCALE GENOMIC DNA]</scope>
    <source>
        <strain evidence="2 3">CGMCC 4.6857</strain>
    </source>
</reference>
<keyword evidence="3" id="KW-1185">Reference proteome</keyword>
<dbReference type="RefSeq" id="WP_097328828.1">
    <property type="nucleotide sequence ID" value="NZ_OBDY01000043.1"/>
</dbReference>
<evidence type="ECO:0000313" key="3">
    <source>
        <dbReference type="Proteomes" id="UP000219612"/>
    </source>
</evidence>
<keyword evidence="2" id="KW-0808">Transferase</keyword>
<dbReference type="InterPro" id="IPR000182">
    <property type="entry name" value="GNAT_dom"/>
</dbReference>
<sequence length="209" mass="22524">MELAKILEAAADGYFPPPNGGVTVVPQPNKRDAGVLAFTAHTVIFLDEDPDWITATLAALDVDPLAKTMHPLFLTALLTRTGRSADTIDLLTVASALPGPPPVALTHQDQDHSRVRRAQAHRDDVQAWWADGGVVTLGRGVAGRWEISIEVDEAARHQGLGRRLATAARHLIPPGCWLWSQQSPGNARSVRTFQAAGYRPVASELLLTP</sequence>
<organism evidence="2 3">
    <name type="scientific">Paractinoplanes atraurantiacus</name>
    <dbReference type="NCBI Taxonomy" id="1036182"/>
    <lineage>
        <taxon>Bacteria</taxon>
        <taxon>Bacillati</taxon>
        <taxon>Actinomycetota</taxon>
        <taxon>Actinomycetes</taxon>
        <taxon>Micromonosporales</taxon>
        <taxon>Micromonosporaceae</taxon>
        <taxon>Paractinoplanes</taxon>
    </lineage>
</organism>
<dbReference type="Proteomes" id="UP000219612">
    <property type="component" value="Unassembled WGS sequence"/>
</dbReference>
<dbReference type="GO" id="GO:0016747">
    <property type="term" value="F:acyltransferase activity, transferring groups other than amino-acyl groups"/>
    <property type="evidence" value="ECO:0007669"/>
    <property type="project" value="InterPro"/>
</dbReference>
<dbReference type="AlphaFoldDB" id="A0A285KJA1"/>
<dbReference type="Pfam" id="PF00583">
    <property type="entry name" value="Acetyltransf_1"/>
    <property type="match status" value="1"/>
</dbReference>
<evidence type="ECO:0000313" key="2">
    <source>
        <dbReference type="EMBL" id="SNY72680.1"/>
    </source>
</evidence>
<dbReference type="EMBL" id="OBDY01000043">
    <property type="protein sequence ID" value="SNY72680.1"/>
    <property type="molecule type" value="Genomic_DNA"/>
</dbReference>
<dbReference type="Gene3D" id="3.40.630.30">
    <property type="match status" value="1"/>
</dbReference>
<proteinExistence type="predicted"/>
<name>A0A285KJA1_9ACTN</name>
<gene>
    <name evidence="2" type="ORF">SAMN05421748_14353</name>
</gene>
<dbReference type="SUPFAM" id="SSF55729">
    <property type="entry name" value="Acyl-CoA N-acyltransferases (Nat)"/>
    <property type="match status" value="1"/>
</dbReference>
<dbReference type="OrthoDB" id="7945430at2"/>
<dbReference type="InterPro" id="IPR016181">
    <property type="entry name" value="Acyl_CoA_acyltransferase"/>
</dbReference>